<reference evidence="1 2" key="1">
    <citation type="submission" date="2017-06" db="EMBL/GenBank/DDBJ databases">
        <authorList>
            <person name="Kim H.J."/>
            <person name="Triplett B.A."/>
        </authorList>
    </citation>
    <scope>NUCLEOTIDE SEQUENCE [LARGE SCALE GENOMIC DNA]</scope>
    <source>
        <strain evidence="1 2">CGMCC 4.2132</strain>
    </source>
</reference>
<evidence type="ECO:0000313" key="2">
    <source>
        <dbReference type="Proteomes" id="UP000198282"/>
    </source>
</evidence>
<proteinExistence type="predicted"/>
<dbReference type="Proteomes" id="UP000198282">
    <property type="component" value="Unassembled WGS sequence"/>
</dbReference>
<organism evidence="1 2">
    <name type="scientific">Streptosporangium subroseum</name>
    <dbReference type="NCBI Taxonomy" id="106412"/>
    <lineage>
        <taxon>Bacteria</taxon>
        <taxon>Bacillati</taxon>
        <taxon>Actinomycetota</taxon>
        <taxon>Actinomycetes</taxon>
        <taxon>Streptosporangiales</taxon>
        <taxon>Streptosporangiaceae</taxon>
        <taxon>Streptosporangium</taxon>
    </lineage>
</organism>
<accession>A0A239PDG8</accession>
<sequence>MAEDRGKTGLIAAGHRGKTALITAGRRRRTGPVFTRLRIDSVFAGCRRMTGLTTADPIIVERAALT</sequence>
<gene>
    <name evidence="1" type="ORF">SAMN05216276_11295</name>
</gene>
<evidence type="ECO:0000313" key="1">
    <source>
        <dbReference type="EMBL" id="SNT64684.1"/>
    </source>
</evidence>
<dbReference type="AlphaFoldDB" id="A0A239PDG8"/>
<protein>
    <submittedName>
        <fullName evidence="1">Uncharacterized protein</fullName>
    </submittedName>
</protein>
<name>A0A239PDG8_9ACTN</name>
<keyword evidence="2" id="KW-1185">Reference proteome</keyword>
<dbReference type="EMBL" id="FZOD01000129">
    <property type="protein sequence ID" value="SNT64684.1"/>
    <property type="molecule type" value="Genomic_DNA"/>
</dbReference>